<sequence length="380" mass="41214">MFTPPPSPLPPRPVLPREAVPDDSNDTQIEPHASSDTPLLHSQHKAHRSLRWTVILVPLVLILIAGATRFLTHPAAFDLFVPGVAHEWTTWTEKLADWSVHEHHGTPNNLSLKKPSSISFVPRGTPTVPTVPVTPVLPTPFPQPFDTTLSTNFSTNACYNFFINMLQSDSFRSCRPFSLLITKSDTFEEAQKDIDLMNTDVWGTCNTNIPQDQCDANMASLVSSLQSSCQTDLANQVEMAVSTLTALQAYDLMRNAACQVDPTNSYCYVDAVANSDPSSYWFYQLPLGQPLPPITDSACSECTKGLMAMYAAALDSTNSTNLDGLAETYANAADSLNNVCGSSYAQTATVSTSSACTSASITNSVGLVAVLLFTTMLYET</sequence>
<keyword evidence="4" id="KW-1185">Reference proteome</keyword>
<dbReference type="InterPro" id="IPR056146">
    <property type="entry name" value="DUF7729"/>
</dbReference>
<evidence type="ECO:0000313" key="3">
    <source>
        <dbReference type="EMBL" id="KIJ15925.1"/>
    </source>
</evidence>
<dbReference type="Pfam" id="PF24855">
    <property type="entry name" value="DUF7729"/>
    <property type="match status" value="1"/>
</dbReference>
<feature type="compositionally biased region" description="Pro residues" evidence="1">
    <location>
        <begin position="1"/>
        <end position="14"/>
    </location>
</feature>
<gene>
    <name evidence="3" type="ORF">PAXINDRAFT_168903</name>
</gene>
<dbReference type="PANTHER" id="PTHR39460">
    <property type="entry name" value="EXPRESSED PROTEIN"/>
    <property type="match status" value="1"/>
</dbReference>
<evidence type="ECO:0000313" key="4">
    <source>
        <dbReference type="Proteomes" id="UP000053647"/>
    </source>
</evidence>
<evidence type="ECO:0000259" key="2">
    <source>
        <dbReference type="Pfam" id="PF24855"/>
    </source>
</evidence>
<evidence type="ECO:0000256" key="1">
    <source>
        <dbReference type="SAM" id="MobiDB-lite"/>
    </source>
</evidence>
<proteinExistence type="predicted"/>
<dbReference type="Proteomes" id="UP000053647">
    <property type="component" value="Unassembled WGS sequence"/>
</dbReference>
<reference evidence="4" key="2">
    <citation type="submission" date="2015-01" db="EMBL/GenBank/DDBJ databases">
        <title>Evolutionary Origins and Diversification of the Mycorrhizal Mutualists.</title>
        <authorList>
            <consortium name="DOE Joint Genome Institute"/>
            <consortium name="Mycorrhizal Genomics Consortium"/>
            <person name="Kohler A."/>
            <person name="Kuo A."/>
            <person name="Nagy L.G."/>
            <person name="Floudas D."/>
            <person name="Copeland A."/>
            <person name="Barry K.W."/>
            <person name="Cichocki N."/>
            <person name="Veneault-Fourrey C."/>
            <person name="LaButti K."/>
            <person name="Lindquist E.A."/>
            <person name="Lipzen A."/>
            <person name="Lundell T."/>
            <person name="Morin E."/>
            <person name="Murat C."/>
            <person name="Riley R."/>
            <person name="Ohm R."/>
            <person name="Sun H."/>
            <person name="Tunlid A."/>
            <person name="Henrissat B."/>
            <person name="Grigoriev I.V."/>
            <person name="Hibbett D.S."/>
            <person name="Martin F."/>
        </authorList>
    </citation>
    <scope>NUCLEOTIDE SEQUENCE [LARGE SCALE GENOMIC DNA]</scope>
    <source>
        <strain evidence="4">ATCC 200175</strain>
    </source>
</reference>
<reference evidence="3 4" key="1">
    <citation type="submission" date="2014-06" db="EMBL/GenBank/DDBJ databases">
        <authorList>
            <consortium name="DOE Joint Genome Institute"/>
            <person name="Kuo A."/>
            <person name="Kohler A."/>
            <person name="Nagy L.G."/>
            <person name="Floudas D."/>
            <person name="Copeland A."/>
            <person name="Barry K.W."/>
            <person name="Cichocki N."/>
            <person name="Veneault-Fourrey C."/>
            <person name="LaButti K."/>
            <person name="Lindquist E.A."/>
            <person name="Lipzen A."/>
            <person name="Lundell T."/>
            <person name="Morin E."/>
            <person name="Murat C."/>
            <person name="Sun H."/>
            <person name="Tunlid A."/>
            <person name="Henrissat B."/>
            <person name="Grigoriev I.V."/>
            <person name="Hibbett D.S."/>
            <person name="Martin F."/>
            <person name="Nordberg H.P."/>
            <person name="Cantor M.N."/>
            <person name="Hua S.X."/>
        </authorList>
    </citation>
    <scope>NUCLEOTIDE SEQUENCE [LARGE SCALE GENOMIC DNA]</scope>
    <source>
        <strain evidence="3 4">ATCC 200175</strain>
    </source>
</reference>
<protein>
    <recommendedName>
        <fullName evidence="2">DUF7729 domain-containing protein</fullName>
    </recommendedName>
</protein>
<name>A0A0C9TJU5_PAXIN</name>
<dbReference type="PANTHER" id="PTHR39460:SF1">
    <property type="entry name" value="C6 TRANSCRIPTION FACTOR"/>
    <property type="match status" value="1"/>
</dbReference>
<dbReference type="AlphaFoldDB" id="A0A0C9TJU5"/>
<dbReference type="HOGENOM" id="CLU_042319_4_1_1"/>
<accession>A0A0C9TJU5</accession>
<dbReference type="OrthoDB" id="2564812at2759"/>
<organism evidence="3 4">
    <name type="scientific">Paxillus involutus ATCC 200175</name>
    <dbReference type="NCBI Taxonomy" id="664439"/>
    <lineage>
        <taxon>Eukaryota</taxon>
        <taxon>Fungi</taxon>
        <taxon>Dikarya</taxon>
        <taxon>Basidiomycota</taxon>
        <taxon>Agaricomycotina</taxon>
        <taxon>Agaricomycetes</taxon>
        <taxon>Agaricomycetidae</taxon>
        <taxon>Boletales</taxon>
        <taxon>Paxilineae</taxon>
        <taxon>Paxillaceae</taxon>
        <taxon>Paxillus</taxon>
    </lineage>
</organism>
<feature type="domain" description="DUF7729" evidence="2">
    <location>
        <begin position="140"/>
        <end position="348"/>
    </location>
</feature>
<dbReference type="EMBL" id="KN819335">
    <property type="protein sequence ID" value="KIJ15925.1"/>
    <property type="molecule type" value="Genomic_DNA"/>
</dbReference>
<feature type="region of interest" description="Disordered" evidence="1">
    <location>
        <begin position="1"/>
        <end position="41"/>
    </location>
</feature>